<feature type="region of interest" description="Disordered" evidence="1">
    <location>
        <begin position="1"/>
        <end position="45"/>
    </location>
</feature>
<dbReference type="AlphaFoldDB" id="A0A0A9BVH7"/>
<accession>A0A0A9BVH7</accession>
<proteinExistence type="predicted"/>
<reference evidence="2" key="2">
    <citation type="journal article" date="2015" name="Data Brief">
        <title>Shoot transcriptome of the giant reed, Arundo donax.</title>
        <authorList>
            <person name="Barrero R.A."/>
            <person name="Guerrero F.D."/>
            <person name="Moolhuijzen P."/>
            <person name="Goolsby J.A."/>
            <person name="Tidwell J."/>
            <person name="Bellgard S.E."/>
            <person name="Bellgard M.I."/>
        </authorList>
    </citation>
    <scope>NUCLEOTIDE SEQUENCE</scope>
    <source>
        <tissue evidence="2">Shoot tissue taken approximately 20 cm above the soil surface</tissue>
    </source>
</reference>
<sequence>MRHGLQASAAFLSNRRRSSAAEHPRRKEPRRNSSSESAARPGGCWVMCVDQPPHTNCLQQAP</sequence>
<name>A0A0A9BVH7_ARUDO</name>
<feature type="compositionally biased region" description="Basic and acidic residues" evidence="1">
    <location>
        <begin position="19"/>
        <end position="33"/>
    </location>
</feature>
<protein>
    <submittedName>
        <fullName evidence="2">Uncharacterized protein</fullName>
    </submittedName>
</protein>
<evidence type="ECO:0000313" key="2">
    <source>
        <dbReference type="EMBL" id="JAD66198.1"/>
    </source>
</evidence>
<evidence type="ECO:0000256" key="1">
    <source>
        <dbReference type="SAM" id="MobiDB-lite"/>
    </source>
</evidence>
<organism evidence="2">
    <name type="scientific">Arundo donax</name>
    <name type="common">Giant reed</name>
    <name type="synonym">Donax arundinaceus</name>
    <dbReference type="NCBI Taxonomy" id="35708"/>
    <lineage>
        <taxon>Eukaryota</taxon>
        <taxon>Viridiplantae</taxon>
        <taxon>Streptophyta</taxon>
        <taxon>Embryophyta</taxon>
        <taxon>Tracheophyta</taxon>
        <taxon>Spermatophyta</taxon>
        <taxon>Magnoliopsida</taxon>
        <taxon>Liliopsida</taxon>
        <taxon>Poales</taxon>
        <taxon>Poaceae</taxon>
        <taxon>PACMAD clade</taxon>
        <taxon>Arundinoideae</taxon>
        <taxon>Arundineae</taxon>
        <taxon>Arundo</taxon>
    </lineage>
</organism>
<dbReference type="EMBL" id="GBRH01231697">
    <property type="protein sequence ID" value="JAD66198.1"/>
    <property type="molecule type" value="Transcribed_RNA"/>
</dbReference>
<reference evidence="2" key="1">
    <citation type="submission" date="2014-09" db="EMBL/GenBank/DDBJ databases">
        <authorList>
            <person name="Magalhaes I.L.F."/>
            <person name="Oliveira U."/>
            <person name="Santos F.R."/>
            <person name="Vidigal T.H.D.A."/>
            <person name="Brescovit A.D."/>
            <person name="Santos A.J."/>
        </authorList>
    </citation>
    <scope>NUCLEOTIDE SEQUENCE</scope>
    <source>
        <tissue evidence="2">Shoot tissue taken approximately 20 cm above the soil surface</tissue>
    </source>
</reference>